<gene>
    <name evidence="2" type="ORF">B296_00033127</name>
</gene>
<evidence type="ECO:0000313" key="3">
    <source>
        <dbReference type="Proteomes" id="UP000287651"/>
    </source>
</evidence>
<reference evidence="2 3" key="1">
    <citation type="journal article" date="2014" name="Agronomy (Basel)">
        <title>A Draft Genome Sequence for Ensete ventricosum, the Drought-Tolerant Tree Against Hunger.</title>
        <authorList>
            <person name="Harrison J."/>
            <person name="Moore K.A."/>
            <person name="Paszkiewicz K."/>
            <person name="Jones T."/>
            <person name="Grant M."/>
            <person name="Ambacheew D."/>
            <person name="Muzemil S."/>
            <person name="Studholme D.J."/>
        </authorList>
    </citation>
    <scope>NUCLEOTIDE SEQUENCE [LARGE SCALE GENOMIC DNA]</scope>
</reference>
<proteinExistence type="predicted"/>
<dbReference type="EMBL" id="AMZH03008118">
    <property type="protein sequence ID" value="RRT59669.1"/>
    <property type="molecule type" value="Genomic_DNA"/>
</dbReference>
<sequence length="291" mass="31810">MAAEASCSGTVLCMGYGGGDTEAEKKRRSDTRHAQQNRWSISCRWTAKERLVKIAAVAGFAADERTTERCRRVEPRGFRRISKGRSGWSESRYGNGAYTDRGLQQHEAITTGGNLSVDVEEAAVGRGRWRRGRAEEDAGEETTTAAGAIGNGGCSRSTGQRVRLEEDSNRRLRMAGAGGCCDREGNVRWPTIGVGATAMVGNHLATAKAATWEAVVTKATTRWIRRRNSGRRTRRCREIGVNLVVPSTEDRCTSAVDSIMSGACLLLERETYTDEERVTLGVEDVKESSDE</sequence>
<evidence type="ECO:0000313" key="2">
    <source>
        <dbReference type="EMBL" id="RRT59669.1"/>
    </source>
</evidence>
<dbReference type="AlphaFoldDB" id="A0A426Z6R8"/>
<accession>A0A426Z6R8</accession>
<evidence type="ECO:0000256" key="1">
    <source>
        <dbReference type="SAM" id="MobiDB-lite"/>
    </source>
</evidence>
<organism evidence="2 3">
    <name type="scientific">Ensete ventricosum</name>
    <name type="common">Abyssinian banana</name>
    <name type="synonym">Musa ensete</name>
    <dbReference type="NCBI Taxonomy" id="4639"/>
    <lineage>
        <taxon>Eukaryota</taxon>
        <taxon>Viridiplantae</taxon>
        <taxon>Streptophyta</taxon>
        <taxon>Embryophyta</taxon>
        <taxon>Tracheophyta</taxon>
        <taxon>Spermatophyta</taxon>
        <taxon>Magnoliopsida</taxon>
        <taxon>Liliopsida</taxon>
        <taxon>Zingiberales</taxon>
        <taxon>Musaceae</taxon>
        <taxon>Ensete</taxon>
    </lineage>
</organism>
<name>A0A426Z6R8_ENSVE</name>
<comment type="caution">
    <text evidence="2">The sequence shown here is derived from an EMBL/GenBank/DDBJ whole genome shotgun (WGS) entry which is preliminary data.</text>
</comment>
<dbReference type="Proteomes" id="UP000287651">
    <property type="component" value="Unassembled WGS sequence"/>
</dbReference>
<feature type="region of interest" description="Disordered" evidence="1">
    <location>
        <begin position="126"/>
        <end position="159"/>
    </location>
</feature>
<protein>
    <submittedName>
        <fullName evidence="2">Uncharacterized protein</fullName>
    </submittedName>
</protein>